<keyword evidence="1" id="KW-1133">Transmembrane helix</keyword>
<reference evidence="2 3" key="1">
    <citation type="submission" date="2011-09" db="EMBL/GenBank/DDBJ databases">
        <title>The draft genome of Methanotorris formicicus Mc-S-70.</title>
        <authorList>
            <consortium name="US DOE Joint Genome Institute (JGI-PGF)"/>
            <person name="Lucas S."/>
            <person name="Han J."/>
            <person name="Lapidus A."/>
            <person name="Cheng J.-F."/>
            <person name="Goodwin L."/>
            <person name="Pitluck S."/>
            <person name="Peters L."/>
            <person name="Land M.L."/>
            <person name="Hauser L."/>
            <person name="Sieprawska-Lupa M."/>
            <person name="Takai K."/>
            <person name="Miyazaki J."/>
            <person name="Whitman W."/>
            <person name="Woyke T.J."/>
        </authorList>
    </citation>
    <scope>NUCLEOTIDE SEQUENCE [LARGE SCALE GENOMIC DNA]</scope>
    <source>
        <strain evidence="2 3">Mc-S-70</strain>
    </source>
</reference>
<keyword evidence="1" id="KW-0472">Membrane</keyword>
<dbReference type="EMBL" id="AGJL01000019">
    <property type="protein sequence ID" value="EHP86942.1"/>
    <property type="molecule type" value="Genomic_DNA"/>
</dbReference>
<feature type="transmembrane region" description="Helical" evidence="1">
    <location>
        <begin position="615"/>
        <end position="639"/>
    </location>
</feature>
<dbReference type="Pfam" id="PF13576">
    <property type="entry name" value="Pentapeptide_3"/>
    <property type="match status" value="3"/>
</dbReference>
<feature type="transmembrane region" description="Helical" evidence="1">
    <location>
        <begin position="588"/>
        <end position="609"/>
    </location>
</feature>
<dbReference type="OrthoDB" id="66111at2157"/>
<gene>
    <name evidence="2" type="ORF">MetfoDRAFT_0911</name>
</gene>
<dbReference type="PATRIC" id="fig|647171.4.peg.898"/>
<evidence type="ECO:0000313" key="3">
    <source>
        <dbReference type="Proteomes" id="UP000003706"/>
    </source>
</evidence>
<dbReference type="AlphaFoldDB" id="H1KYN8"/>
<evidence type="ECO:0008006" key="4">
    <source>
        <dbReference type="Google" id="ProtNLM"/>
    </source>
</evidence>
<name>H1KYN8_9EURY</name>
<dbReference type="Proteomes" id="UP000003706">
    <property type="component" value="Unassembled WGS sequence"/>
</dbReference>
<dbReference type="InterPro" id="IPR001646">
    <property type="entry name" value="5peptide_repeat"/>
</dbReference>
<dbReference type="RefSeq" id="WP_007044350.1">
    <property type="nucleotide sequence ID" value="NZ_AGJL01000019.1"/>
</dbReference>
<comment type="caution">
    <text evidence="2">The sequence shown here is derived from an EMBL/GenBank/DDBJ whole genome shotgun (WGS) entry which is preliminary data.</text>
</comment>
<feature type="transmembrane region" description="Helical" evidence="1">
    <location>
        <begin position="556"/>
        <end position="576"/>
    </location>
</feature>
<evidence type="ECO:0000313" key="2">
    <source>
        <dbReference type="EMBL" id="EHP86942.1"/>
    </source>
</evidence>
<proteinExistence type="predicted"/>
<dbReference type="Gene3D" id="2.160.20.80">
    <property type="entry name" value="E3 ubiquitin-protein ligase SopA"/>
    <property type="match status" value="1"/>
</dbReference>
<dbReference type="STRING" id="647171.MetfoDRAFT_0911"/>
<protein>
    <recommendedName>
        <fullName evidence="4">Pentapeptide repeat protein</fullName>
    </recommendedName>
</protein>
<keyword evidence="3" id="KW-1185">Reference proteome</keyword>
<evidence type="ECO:0000256" key="1">
    <source>
        <dbReference type="SAM" id="Phobius"/>
    </source>
</evidence>
<accession>H1KYN8</accession>
<keyword evidence="1" id="KW-0812">Transmembrane</keyword>
<organism evidence="2 3">
    <name type="scientific">Methanotorris formicicus Mc-S-70</name>
    <dbReference type="NCBI Taxonomy" id="647171"/>
    <lineage>
        <taxon>Archaea</taxon>
        <taxon>Methanobacteriati</taxon>
        <taxon>Methanobacteriota</taxon>
        <taxon>Methanomada group</taxon>
        <taxon>Methanococci</taxon>
        <taxon>Methanococcales</taxon>
        <taxon>Methanocaldococcaceae</taxon>
        <taxon>Methanotorris</taxon>
    </lineage>
</organism>
<sequence length="646" mass="75837">MEKEVIKSKEFIDRFVECLEKGEDFTLEDCIVEGDVDILDIYDRIKDDEELKRLIDKQKDTDVITITTNAGINLSFYNVEFNGNFQMFKFKIEIVETIKKISIKILLGSVNFIESTFKGKVDFRCSEIQGEVTIIDSTFMEDIIFRESTFKEDVYFEKSDKFENNLVIKGEINFTDSIFEKNVYFMDSIVFKKKVDFNNSTFKGNVYFENLVFEKILDFSSSTFEGNVNFNGLIIFERGADFRNSTFEKNVSFWYPKFKWDVIFEGSEFKEKAYFHGLTVEGKANFNNSIFSGKTYFSHSTFEKWISFRGSEFKGDVNFSDSKFKEKAEFTYLTFEKDVNFSNVIFNKAKFFNATFKSRADFRGICFVLLSFVDCTFEDLLFRKGKIKFEKSKKVEINLEKPNDQWIHTIINIIKGECLAIFLNVQFLNKHAKIENFPLSKTSFLKTDVREVMLLCNIKKEKILSHKLLKNDKNNEGIYKETYNILKNHLDYKSVLAEYRNLRISIENNRTYIEASDLYKMEMELIKEYSNNEFEKYIIKAYGAISDYGESISIPIFWFVILIFTTPFVLILFHCLNSLINIQIPNTILDFLLLYAEYLKSVLGSKFYIGDGKTLMDTIIYCIYSILSIIILGNLYIALRRKLSRK</sequence>